<name>A0AAU8G0R6_9MICO</name>
<gene>
    <name evidence="2" type="ORF">ABRQ22_17300</name>
</gene>
<protein>
    <submittedName>
        <fullName evidence="2">Uncharacterized protein</fullName>
    </submittedName>
</protein>
<dbReference type="EMBL" id="CP159290">
    <property type="protein sequence ID" value="XCH29319.1"/>
    <property type="molecule type" value="Genomic_DNA"/>
</dbReference>
<organism evidence="2">
    <name type="scientific">Cellulosimicrobium sp. ES-005</name>
    <dbReference type="NCBI Taxonomy" id="3163031"/>
    <lineage>
        <taxon>Bacteria</taxon>
        <taxon>Bacillati</taxon>
        <taxon>Actinomycetota</taxon>
        <taxon>Actinomycetes</taxon>
        <taxon>Micrococcales</taxon>
        <taxon>Promicromonosporaceae</taxon>
        <taxon>Cellulosimicrobium</taxon>
    </lineage>
</organism>
<feature type="region of interest" description="Disordered" evidence="1">
    <location>
        <begin position="74"/>
        <end position="98"/>
    </location>
</feature>
<sequence>MASLRVVKPGDEAPRKEVPATITEAIEGSARDVLASMRRALAKKLDAGEVSSNAIASAYKELRELDRQIRALDAAEEQEAERDDGNRRPRRSFNASAI</sequence>
<dbReference type="AlphaFoldDB" id="A0AAU8G0R6"/>
<dbReference type="RefSeq" id="WP_353707617.1">
    <property type="nucleotide sequence ID" value="NZ_CP159290.1"/>
</dbReference>
<proteinExistence type="predicted"/>
<reference evidence="2" key="1">
    <citation type="submission" date="2024-06" db="EMBL/GenBank/DDBJ databases">
        <title>Complete genome sequence of the cellulolytic actinobacterium, Cellulosimicrobium ES-005.</title>
        <authorList>
            <person name="Matthews C.T."/>
            <person name="Underwood K.D."/>
            <person name="Ghanchi K.M."/>
            <person name="Fields S.D."/>
            <person name="Gardner S.G."/>
        </authorList>
    </citation>
    <scope>NUCLEOTIDE SEQUENCE</scope>
    <source>
        <strain evidence="2">ES-005</strain>
    </source>
</reference>
<evidence type="ECO:0000256" key="1">
    <source>
        <dbReference type="SAM" id="MobiDB-lite"/>
    </source>
</evidence>
<evidence type="ECO:0000313" key="2">
    <source>
        <dbReference type="EMBL" id="XCH29319.1"/>
    </source>
</evidence>
<accession>A0AAU8G0R6</accession>